<dbReference type="GO" id="GO:0015074">
    <property type="term" value="P:DNA integration"/>
    <property type="evidence" value="ECO:0007669"/>
    <property type="project" value="UniProtKB-KW"/>
</dbReference>
<protein>
    <submittedName>
        <fullName evidence="4">Integrase</fullName>
    </submittedName>
</protein>
<dbReference type="CDD" id="cd00796">
    <property type="entry name" value="INT_Rci_Hp1_C"/>
    <property type="match status" value="1"/>
</dbReference>
<keyword evidence="5" id="KW-1185">Reference proteome</keyword>
<evidence type="ECO:0000259" key="3">
    <source>
        <dbReference type="PROSITE" id="PS51898"/>
    </source>
</evidence>
<dbReference type="InterPro" id="IPR002104">
    <property type="entry name" value="Integrase_catalytic"/>
</dbReference>
<dbReference type="PROSITE" id="PS51898">
    <property type="entry name" value="TYR_RECOMBINASE"/>
    <property type="match status" value="1"/>
</dbReference>
<comment type="caution">
    <text evidence="4">The sequence shown here is derived from an EMBL/GenBank/DDBJ whole genome shotgun (WGS) entry which is preliminary data.</text>
</comment>
<dbReference type="EMBL" id="NQMS01000003">
    <property type="protein sequence ID" value="PAV96597.1"/>
    <property type="molecule type" value="Genomic_DNA"/>
</dbReference>
<name>A0A2A2MD69_9GAMM</name>
<dbReference type="Gene3D" id="1.10.443.10">
    <property type="entry name" value="Intergrase catalytic core"/>
    <property type="match status" value="1"/>
</dbReference>
<dbReference type="AlphaFoldDB" id="A0A2A2MD69"/>
<sequence length="348" mass="39957">MPIIKRGKIYWVDISAPDGTRIRRSTRTEEKTKAQEYHDKLKHELWQVAKLDKIPDRIFDDIVILALRDAENQSCFENKQIYARYWLSVFRGRIISKITGEDIANNLPTHSTAKKCKLSNATRNRYRAFIMRAFSLAVASGWLNGMPHLSTQREPKVRVRWIEKEQARMIIGALRLDWMRDVVSFALLTGARKGEIFSLKWENVNLSRRIAVVTAENAKSGKARPIPLNDEAVKIIAGRSRDSEYVFSVDGGIIKEISRADFANALKVSGIFDFRFHDLRHTWASWHVQNGTPLMTLKELGGWEKLEMVNKYAHLSTEHLSRFSGIVTFLAQDESGKENRPALSLVNY</sequence>
<proteinExistence type="predicted"/>
<reference evidence="4 5" key="1">
    <citation type="submission" date="2017-08" db="EMBL/GenBank/DDBJ databases">
        <title>Draft Genome Sequence of Hafnia alvei CITHA-6 Isolated from Raw Bovine Milk.</title>
        <authorList>
            <person name="Culligan E.P."/>
            <person name="Mcsweeney A."/>
            <person name="O'Doherty C."/>
            <person name="Gleeson E."/>
            <person name="O'Riordan D."/>
            <person name="Sleator R.D."/>
        </authorList>
    </citation>
    <scope>NUCLEOTIDE SEQUENCE [LARGE SCALE GENOMIC DNA]</scope>
    <source>
        <strain evidence="4 5">CITHA-6</strain>
    </source>
</reference>
<evidence type="ECO:0000256" key="1">
    <source>
        <dbReference type="ARBA" id="ARBA00022908"/>
    </source>
</evidence>
<dbReference type="Proteomes" id="UP000218796">
    <property type="component" value="Unassembled WGS sequence"/>
</dbReference>
<dbReference type="GO" id="GO:0006310">
    <property type="term" value="P:DNA recombination"/>
    <property type="evidence" value="ECO:0007669"/>
    <property type="project" value="UniProtKB-KW"/>
</dbReference>
<dbReference type="InterPro" id="IPR050090">
    <property type="entry name" value="Tyrosine_recombinase_XerCD"/>
</dbReference>
<organism evidence="4 5">
    <name type="scientific">Hafnia paralvei</name>
    <dbReference type="NCBI Taxonomy" id="546367"/>
    <lineage>
        <taxon>Bacteria</taxon>
        <taxon>Pseudomonadati</taxon>
        <taxon>Pseudomonadota</taxon>
        <taxon>Gammaproteobacteria</taxon>
        <taxon>Enterobacterales</taxon>
        <taxon>Hafniaceae</taxon>
        <taxon>Hafnia</taxon>
    </lineage>
</organism>
<dbReference type="Pfam" id="PF00589">
    <property type="entry name" value="Phage_integrase"/>
    <property type="match status" value="1"/>
</dbReference>
<keyword evidence="2" id="KW-0233">DNA recombination</keyword>
<dbReference type="InterPro" id="IPR013762">
    <property type="entry name" value="Integrase-like_cat_sf"/>
</dbReference>
<dbReference type="OrthoDB" id="5589990at2"/>
<dbReference type="PANTHER" id="PTHR30349:SF64">
    <property type="entry name" value="PROPHAGE INTEGRASE INTD-RELATED"/>
    <property type="match status" value="1"/>
</dbReference>
<evidence type="ECO:0000313" key="4">
    <source>
        <dbReference type="EMBL" id="PAV96597.1"/>
    </source>
</evidence>
<evidence type="ECO:0000256" key="2">
    <source>
        <dbReference type="ARBA" id="ARBA00023172"/>
    </source>
</evidence>
<dbReference type="SUPFAM" id="SSF56349">
    <property type="entry name" value="DNA breaking-rejoining enzymes"/>
    <property type="match status" value="1"/>
</dbReference>
<dbReference type="InterPro" id="IPR011010">
    <property type="entry name" value="DNA_brk_join_enz"/>
</dbReference>
<keyword evidence="1" id="KW-0229">DNA integration</keyword>
<gene>
    <name evidence="4" type="ORF">CJD50_09040</name>
</gene>
<feature type="domain" description="Tyr recombinase" evidence="3">
    <location>
        <begin position="157"/>
        <end position="325"/>
    </location>
</feature>
<accession>A0A2A2MD69</accession>
<dbReference type="RefSeq" id="WP_095661541.1">
    <property type="nucleotide sequence ID" value="NZ_NQMS01000003.1"/>
</dbReference>
<evidence type="ECO:0000313" key="5">
    <source>
        <dbReference type="Proteomes" id="UP000218796"/>
    </source>
</evidence>
<dbReference type="PANTHER" id="PTHR30349">
    <property type="entry name" value="PHAGE INTEGRASE-RELATED"/>
    <property type="match status" value="1"/>
</dbReference>
<dbReference type="GO" id="GO:0003677">
    <property type="term" value="F:DNA binding"/>
    <property type="evidence" value="ECO:0007669"/>
    <property type="project" value="InterPro"/>
</dbReference>